<name>X8CMV2_MYCIT</name>
<evidence type="ECO:0000313" key="4">
    <source>
        <dbReference type="EMBL" id="EUA57707.1"/>
    </source>
</evidence>
<dbReference type="Proteomes" id="UP000020825">
    <property type="component" value="Unassembled WGS sequence"/>
</dbReference>
<dbReference type="PATRIC" id="fig|1299331.3.peg.815"/>
<sequence>MSKMLLALAAACVLAGCSSATPEAKVDINKVVDVKSSFGPDFKVSDISERGIDPKLLAGRKLPDGLTFDPANCAKVAAGPDMPADLQGNMSAVTAEGRGNRFVVIALETSKALPLNDPGKDCQKVTFAGPAAARRRPGGRGAADRQHPHARRASRHAGADPGRSTHRRVVRLLGFIRRLPGDRHRQSAGDSRSARRAGRHPTRARPARQSGGVGACLDGLTAAAPALATAAGLDGGGPLRPAYVDSGDPLRPASPRLRSPRPRLRPPLGLMAAARCARLMSIVATRFARLRRARDRHGRACDRRWA</sequence>
<feature type="compositionally biased region" description="Basic residues" evidence="1">
    <location>
        <begin position="194"/>
        <end position="206"/>
    </location>
</feature>
<feature type="region of interest" description="Disordered" evidence="1">
    <location>
        <begin position="233"/>
        <end position="266"/>
    </location>
</feature>
<dbReference type="EMBL" id="JAOG01000001">
    <property type="protein sequence ID" value="EUA57707.1"/>
    <property type="molecule type" value="Genomic_DNA"/>
</dbReference>
<evidence type="ECO:0000256" key="2">
    <source>
        <dbReference type="SAM" id="SignalP"/>
    </source>
</evidence>
<feature type="domain" description="DUF5642" evidence="3">
    <location>
        <begin position="27"/>
        <end position="132"/>
    </location>
</feature>
<organism evidence="4 5">
    <name type="scientific">Mycobacterium intracellulare 1956</name>
    <dbReference type="NCBI Taxonomy" id="1299331"/>
    <lineage>
        <taxon>Bacteria</taxon>
        <taxon>Bacillati</taxon>
        <taxon>Actinomycetota</taxon>
        <taxon>Actinomycetes</taxon>
        <taxon>Mycobacteriales</taxon>
        <taxon>Mycobacteriaceae</taxon>
        <taxon>Mycobacterium</taxon>
        <taxon>Mycobacterium avium complex (MAC)</taxon>
    </lineage>
</organism>
<evidence type="ECO:0000256" key="1">
    <source>
        <dbReference type="SAM" id="MobiDB-lite"/>
    </source>
</evidence>
<protein>
    <recommendedName>
        <fullName evidence="3">DUF5642 domain-containing protein</fullName>
    </recommendedName>
</protein>
<feature type="signal peptide" evidence="2">
    <location>
        <begin position="1"/>
        <end position="20"/>
    </location>
</feature>
<dbReference type="InterPro" id="IPR041313">
    <property type="entry name" value="DUF5642"/>
</dbReference>
<feature type="chain" id="PRO_5004983718" description="DUF5642 domain-containing protein" evidence="2">
    <location>
        <begin position="21"/>
        <end position="306"/>
    </location>
</feature>
<keyword evidence="2" id="KW-0732">Signal</keyword>
<proteinExistence type="predicted"/>
<evidence type="ECO:0000313" key="5">
    <source>
        <dbReference type="Proteomes" id="UP000020825"/>
    </source>
</evidence>
<dbReference type="AlphaFoldDB" id="X8CMV2"/>
<evidence type="ECO:0000259" key="3">
    <source>
        <dbReference type="Pfam" id="PF18702"/>
    </source>
</evidence>
<feature type="region of interest" description="Disordered" evidence="1">
    <location>
        <begin position="129"/>
        <end position="212"/>
    </location>
</feature>
<reference evidence="4 5" key="1">
    <citation type="submission" date="2013-12" db="EMBL/GenBank/DDBJ databases">
        <authorList>
            <person name="Zelazny A."/>
            <person name="Olivier K."/>
            <person name="Holland S."/>
            <person name="Lenaerts A."/>
            <person name="Ordway D."/>
            <person name="DeGroote M.A."/>
            <person name="Parker T."/>
            <person name="Sizemore C."/>
            <person name="Tallon L.J."/>
            <person name="Sadzewicz L.K."/>
            <person name="Sengamalay N."/>
            <person name="Fraser C.M."/>
            <person name="Hine E."/>
            <person name="Shefchek K.A."/>
            <person name="Das S.P."/>
            <person name="Tettelin H."/>
        </authorList>
    </citation>
    <scope>NUCLEOTIDE SEQUENCE [LARGE SCALE GENOMIC DNA]</scope>
    <source>
        <strain evidence="4 5">1956</strain>
    </source>
</reference>
<comment type="caution">
    <text evidence="4">The sequence shown here is derived from an EMBL/GenBank/DDBJ whole genome shotgun (WGS) entry which is preliminary data.</text>
</comment>
<accession>X8CMV2</accession>
<gene>
    <name evidence="4" type="ORF">I550_0835</name>
</gene>
<dbReference type="Pfam" id="PF18702">
    <property type="entry name" value="DUF5642"/>
    <property type="match status" value="1"/>
</dbReference>
<dbReference type="PROSITE" id="PS51257">
    <property type="entry name" value="PROKAR_LIPOPROTEIN"/>
    <property type="match status" value="1"/>
</dbReference>